<dbReference type="Proteomes" id="UP000277580">
    <property type="component" value="Unassembled WGS sequence"/>
</dbReference>
<keyword evidence="1" id="KW-0472">Membrane</keyword>
<sequence>MPYSTLVSIIKQGYNNLFGNSPVFCVIKLFFLTVTAIIARAIIFFIIIFIRIVRIIIVGIVSNRFSKNTSLSAWGSSSSSVFFGSACYISSHSNQYPSIETWTSSQLQLAVLSCCIVEKASFVQVSK</sequence>
<dbReference type="AlphaFoldDB" id="A0A3N4KKT9"/>
<keyword evidence="1" id="KW-0812">Transmembrane</keyword>
<gene>
    <name evidence="2" type="ORF">P167DRAFT_540808</name>
</gene>
<evidence type="ECO:0000256" key="1">
    <source>
        <dbReference type="SAM" id="Phobius"/>
    </source>
</evidence>
<proteinExistence type="predicted"/>
<dbReference type="InParanoid" id="A0A3N4KKT9"/>
<keyword evidence="3" id="KW-1185">Reference proteome</keyword>
<keyword evidence="1" id="KW-1133">Transmembrane helix</keyword>
<protein>
    <submittedName>
        <fullName evidence="2">Uncharacterized protein</fullName>
    </submittedName>
</protein>
<dbReference type="EMBL" id="ML119366">
    <property type="protein sequence ID" value="RPB06415.1"/>
    <property type="molecule type" value="Genomic_DNA"/>
</dbReference>
<feature type="transmembrane region" description="Helical" evidence="1">
    <location>
        <begin position="29"/>
        <end position="57"/>
    </location>
</feature>
<evidence type="ECO:0000313" key="2">
    <source>
        <dbReference type="EMBL" id="RPB06415.1"/>
    </source>
</evidence>
<organism evidence="2 3">
    <name type="scientific">Morchella conica CCBAS932</name>
    <dbReference type="NCBI Taxonomy" id="1392247"/>
    <lineage>
        <taxon>Eukaryota</taxon>
        <taxon>Fungi</taxon>
        <taxon>Dikarya</taxon>
        <taxon>Ascomycota</taxon>
        <taxon>Pezizomycotina</taxon>
        <taxon>Pezizomycetes</taxon>
        <taxon>Pezizales</taxon>
        <taxon>Morchellaceae</taxon>
        <taxon>Morchella</taxon>
    </lineage>
</organism>
<accession>A0A3N4KKT9</accession>
<reference evidence="2 3" key="1">
    <citation type="journal article" date="2018" name="Nat. Ecol. Evol.">
        <title>Pezizomycetes genomes reveal the molecular basis of ectomycorrhizal truffle lifestyle.</title>
        <authorList>
            <person name="Murat C."/>
            <person name="Payen T."/>
            <person name="Noel B."/>
            <person name="Kuo A."/>
            <person name="Morin E."/>
            <person name="Chen J."/>
            <person name="Kohler A."/>
            <person name="Krizsan K."/>
            <person name="Balestrini R."/>
            <person name="Da Silva C."/>
            <person name="Montanini B."/>
            <person name="Hainaut M."/>
            <person name="Levati E."/>
            <person name="Barry K.W."/>
            <person name="Belfiori B."/>
            <person name="Cichocki N."/>
            <person name="Clum A."/>
            <person name="Dockter R.B."/>
            <person name="Fauchery L."/>
            <person name="Guy J."/>
            <person name="Iotti M."/>
            <person name="Le Tacon F."/>
            <person name="Lindquist E.A."/>
            <person name="Lipzen A."/>
            <person name="Malagnac F."/>
            <person name="Mello A."/>
            <person name="Molinier V."/>
            <person name="Miyauchi S."/>
            <person name="Poulain J."/>
            <person name="Riccioni C."/>
            <person name="Rubini A."/>
            <person name="Sitrit Y."/>
            <person name="Splivallo R."/>
            <person name="Traeger S."/>
            <person name="Wang M."/>
            <person name="Zifcakova L."/>
            <person name="Wipf D."/>
            <person name="Zambonelli A."/>
            <person name="Paolocci F."/>
            <person name="Nowrousian M."/>
            <person name="Ottonello S."/>
            <person name="Baldrian P."/>
            <person name="Spatafora J.W."/>
            <person name="Henrissat B."/>
            <person name="Nagy L.G."/>
            <person name="Aury J.M."/>
            <person name="Wincker P."/>
            <person name="Grigoriev I.V."/>
            <person name="Bonfante P."/>
            <person name="Martin F.M."/>
        </authorList>
    </citation>
    <scope>NUCLEOTIDE SEQUENCE [LARGE SCALE GENOMIC DNA]</scope>
    <source>
        <strain evidence="2 3">CCBAS932</strain>
    </source>
</reference>
<name>A0A3N4KKT9_9PEZI</name>
<evidence type="ECO:0000313" key="3">
    <source>
        <dbReference type="Proteomes" id="UP000277580"/>
    </source>
</evidence>